<keyword evidence="2" id="KW-1185">Reference proteome</keyword>
<evidence type="ECO:0000313" key="2">
    <source>
        <dbReference type="Proteomes" id="UP000805704"/>
    </source>
</evidence>
<gene>
    <name evidence="1" type="ORF">GBF38_019360</name>
</gene>
<dbReference type="EMBL" id="CM024807">
    <property type="protein sequence ID" value="KAG8008266.1"/>
    <property type="molecule type" value="Genomic_DNA"/>
</dbReference>
<feature type="non-terminal residue" evidence="1">
    <location>
        <position position="389"/>
    </location>
</feature>
<accession>A0ACB7F2B6</accession>
<evidence type="ECO:0000313" key="1">
    <source>
        <dbReference type="EMBL" id="KAG8008266.1"/>
    </source>
</evidence>
<sequence length="389" mass="43896">MKKKKKKKKMVSNGKDISYTLEENEKVENVDETQKGTGGPEDQNAKLVTTEKKKKKKKIVSEKKKKKKIVSDGEGVSFTLEETEKVEKVEDVEKTTESLEDQNAELLSKKKKKKKKKTVSDENVSNIPEENKRVEDVDNAEKAKEDLEVSVQKKGKKRTSSFLVADAEENNVQTYRGQKSSSQSLDVHVWCAQKHGVSAGGFETESAEITGSLEETNDGVRKKKKNRKRKMGSLEQDSVEKDHEQDFEEPNKARLHETTNTGAKKTRTGNESVAVTPVERLQNSTHEEHRPTDEAVMLKKKKKRCKDKLCHVIQDNPPAANEDVESEKSTLNSRSSASHKKKGEHVTSPLVAKDKHGCTKEKLNVVAYTSSEQPENKLTDKKKKKKRKS</sequence>
<protein>
    <submittedName>
        <fullName evidence="1">Uncharacterized protein</fullName>
    </submittedName>
</protein>
<proteinExistence type="predicted"/>
<reference evidence="1" key="1">
    <citation type="submission" date="2020-04" db="EMBL/GenBank/DDBJ databases">
        <title>A chromosome-scale assembly and high-density genetic map of the yellow drum (Nibea albiflora) genome.</title>
        <authorList>
            <person name="Xu D."/>
            <person name="Zhang W."/>
            <person name="Chen R."/>
            <person name="Tan P."/>
            <person name="Wang L."/>
            <person name="Song H."/>
            <person name="Tian L."/>
            <person name="Zhu Q."/>
            <person name="Wang B."/>
        </authorList>
    </citation>
    <scope>NUCLEOTIDE SEQUENCE</scope>
    <source>
        <strain evidence="1">ZJHYS-2018</strain>
    </source>
</reference>
<dbReference type="Proteomes" id="UP000805704">
    <property type="component" value="Chromosome 19"/>
</dbReference>
<comment type="caution">
    <text evidence="1">The sequence shown here is derived from an EMBL/GenBank/DDBJ whole genome shotgun (WGS) entry which is preliminary data.</text>
</comment>
<name>A0ACB7F2B6_NIBAL</name>
<organism evidence="1 2">
    <name type="scientific">Nibea albiflora</name>
    <name type="common">Yellow drum</name>
    <name type="synonym">Corvina albiflora</name>
    <dbReference type="NCBI Taxonomy" id="240163"/>
    <lineage>
        <taxon>Eukaryota</taxon>
        <taxon>Metazoa</taxon>
        <taxon>Chordata</taxon>
        <taxon>Craniata</taxon>
        <taxon>Vertebrata</taxon>
        <taxon>Euteleostomi</taxon>
        <taxon>Actinopterygii</taxon>
        <taxon>Neopterygii</taxon>
        <taxon>Teleostei</taxon>
        <taxon>Neoteleostei</taxon>
        <taxon>Acanthomorphata</taxon>
        <taxon>Eupercaria</taxon>
        <taxon>Sciaenidae</taxon>
        <taxon>Nibea</taxon>
    </lineage>
</organism>